<dbReference type="Gene3D" id="3.30.750.24">
    <property type="entry name" value="STAS domain"/>
    <property type="match status" value="1"/>
</dbReference>
<sequence length="297" mass="32860">MPPSALENVLDILKTDQDGVLAGWIEVADEEGVKRSDLFSEREGREQAASLLKAFRNGISERTDKDDFDIQAEHWADLRGVLGEITHERVERGVQPSEMAGFVLALKGPLFSRLKERLAKKPEQLVEEILIASKAIDAFAIYTNEVFIAEREAVIERQREEMMELSTPVVELWSKVLTLPLIGTLDSLRAQEVMENLLQAIVHYQAEVVILDITGVQTVDTQVAQHLIRTAAAVRLMGAKCIISGISPKIAQTMVQLGVDVGEVRTRSTIRTALTDALLTVGYAITPIKNHQEGTLV</sequence>
<dbReference type="PATRIC" id="fig|1234595.3.peg.863"/>
<gene>
    <name evidence="3" type="ORF">C725_0864</name>
</gene>
<dbReference type="AlphaFoldDB" id="M2U7A7"/>
<protein>
    <submittedName>
        <fullName evidence="3">RsbR, positive regulator of sigma-B</fullName>
    </submittedName>
</protein>
<dbReference type="EMBL" id="AMRV01000002">
    <property type="protein sequence ID" value="EMD83892.1"/>
    <property type="molecule type" value="Genomic_DNA"/>
</dbReference>
<dbReference type="InterPro" id="IPR051932">
    <property type="entry name" value="Bact_StressResp_Reg"/>
</dbReference>
<dbReference type="RefSeq" id="WP_008600383.1">
    <property type="nucleotide sequence ID" value="NZ_AMRV01000002.1"/>
</dbReference>
<proteinExistence type="predicted"/>
<evidence type="ECO:0000256" key="1">
    <source>
        <dbReference type="ARBA" id="ARBA00022553"/>
    </source>
</evidence>
<dbReference type="PROSITE" id="PS50801">
    <property type="entry name" value="STAS"/>
    <property type="match status" value="1"/>
</dbReference>
<dbReference type="SUPFAM" id="SSF52091">
    <property type="entry name" value="SpoIIaa-like"/>
    <property type="match status" value="1"/>
</dbReference>
<keyword evidence="1" id="KW-0597">Phosphoprotein</keyword>
<dbReference type="Pfam" id="PF01740">
    <property type="entry name" value="STAS"/>
    <property type="match status" value="1"/>
</dbReference>
<dbReference type="Pfam" id="PF14361">
    <property type="entry name" value="RsbRD_N"/>
    <property type="match status" value="1"/>
</dbReference>
<name>M2U7A7_9SPHN</name>
<dbReference type="CDD" id="cd07041">
    <property type="entry name" value="STAS_RsbR_RsbS_like"/>
    <property type="match status" value="1"/>
</dbReference>
<dbReference type="InterPro" id="IPR025751">
    <property type="entry name" value="RsbRD_N_dom"/>
</dbReference>
<keyword evidence="4" id="KW-1185">Reference proteome</keyword>
<dbReference type="InterPro" id="IPR002645">
    <property type="entry name" value="STAS_dom"/>
</dbReference>
<dbReference type="PANTHER" id="PTHR33745:SF3">
    <property type="entry name" value="RSBT CO-ANTAGONIST PROTEIN RSBRC"/>
    <property type="match status" value="1"/>
</dbReference>
<dbReference type="OrthoDB" id="7352262at2"/>
<accession>M2U7A7</accession>
<comment type="caution">
    <text evidence="3">The sequence shown here is derived from an EMBL/GenBank/DDBJ whole genome shotgun (WGS) entry which is preliminary data.</text>
</comment>
<evidence type="ECO:0000259" key="2">
    <source>
        <dbReference type="PROSITE" id="PS50801"/>
    </source>
</evidence>
<dbReference type="InterPro" id="IPR036513">
    <property type="entry name" value="STAS_dom_sf"/>
</dbReference>
<dbReference type="PANTHER" id="PTHR33745">
    <property type="entry name" value="RSBT ANTAGONIST PROTEIN RSBS-RELATED"/>
    <property type="match status" value="1"/>
</dbReference>
<evidence type="ECO:0000313" key="3">
    <source>
        <dbReference type="EMBL" id="EMD83892.1"/>
    </source>
</evidence>
<feature type="domain" description="STAS" evidence="2">
    <location>
        <begin position="166"/>
        <end position="277"/>
    </location>
</feature>
<reference evidence="3 4" key="1">
    <citation type="journal article" date="2013" name="Genome Announc.">
        <title>Draft Genome Sequence of Strain JLT2015T, Belonging to the Family Sphingomonadaceae of the Alphaproteobacteria.</title>
        <authorList>
            <person name="Tang K."/>
            <person name="Liu K."/>
            <person name="Li S."/>
            <person name="Jiao N."/>
        </authorList>
    </citation>
    <scope>NUCLEOTIDE SEQUENCE [LARGE SCALE GENOMIC DNA]</scope>
    <source>
        <strain evidence="3 4">JLT2015</strain>
    </source>
</reference>
<dbReference type="Proteomes" id="UP000011717">
    <property type="component" value="Unassembled WGS sequence"/>
</dbReference>
<organism evidence="3 4">
    <name type="scientific">Pacificimonas flava</name>
    <dbReference type="NCBI Taxonomy" id="1234595"/>
    <lineage>
        <taxon>Bacteria</taxon>
        <taxon>Pseudomonadati</taxon>
        <taxon>Pseudomonadota</taxon>
        <taxon>Alphaproteobacteria</taxon>
        <taxon>Sphingomonadales</taxon>
        <taxon>Sphingosinicellaceae</taxon>
        <taxon>Pacificimonas</taxon>
    </lineage>
</organism>
<evidence type="ECO:0000313" key="4">
    <source>
        <dbReference type="Proteomes" id="UP000011717"/>
    </source>
</evidence>